<dbReference type="PANTHER" id="PTHR11040:SF44">
    <property type="entry name" value="PROTEIN ZNTC-RELATED"/>
    <property type="match status" value="1"/>
</dbReference>
<feature type="transmembrane region" description="Helical" evidence="6">
    <location>
        <begin position="483"/>
        <end position="507"/>
    </location>
</feature>
<feature type="signal peptide" evidence="7">
    <location>
        <begin position="1"/>
        <end position="18"/>
    </location>
</feature>
<keyword evidence="4 6" id="KW-0472">Membrane</keyword>
<feature type="chain" id="PRO_5018214618" evidence="7">
    <location>
        <begin position="19"/>
        <end position="544"/>
    </location>
</feature>
<evidence type="ECO:0000256" key="1">
    <source>
        <dbReference type="ARBA" id="ARBA00004141"/>
    </source>
</evidence>
<comment type="subcellular location">
    <subcellularLocation>
        <location evidence="1">Membrane</location>
        <topology evidence="1">Multi-pass membrane protein</topology>
    </subcellularLocation>
</comment>
<dbReference type="GO" id="GO:0005886">
    <property type="term" value="C:plasma membrane"/>
    <property type="evidence" value="ECO:0007669"/>
    <property type="project" value="TreeGrafter"/>
</dbReference>
<gene>
    <name evidence="8" type="ORF">D0865_09368</name>
</gene>
<dbReference type="InterPro" id="IPR003689">
    <property type="entry name" value="ZIP"/>
</dbReference>
<feature type="compositionally biased region" description="Low complexity" evidence="5">
    <location>
        <begin position="49"/>
        <end position="86"/>
    </location>
</feature>
<organism evidence="8 9">
    <name type="scientific">Hortaea werneckii</name>
    <name type="common">Black yeast</name>
    <name type="synonym">Cladosporium werneckii</name>
    <dbReference type="NCBI Taxonomy" id="91943"/>
    <lineage>
        <taxon>Eukaryota</taxon>
        <taxon>Fungi</taxon>
        <taxon>Dikarya</taxon>
        <taxon>Ascomycota</taxon>
        <taxon>Pezizomycotina</taxon>
        <taxon>Dothideomycetes</taxon>
        <taxon>Dothideomycetidae</taxon>
        <taxon>Mycosphaerellales</taxon>
        <taxon>Teratosphaeriaceae</taxon>
        <taxon>Hortaea</taxon>
    </lineage>
</organism>
<feature type="transmembrane region" description="Helical" evidence="6">
    <location>
        <begin position="519"/>
        <end position="540"/>
    </location>
</feature>
<dbReference type="PROSITE" id="PS51257">
    <property type="entry name" value="PROKAR_LIPOPROTEIN"/>
    <property type="match status" value="1"/>
</dbReference>
<feature type="region of interest" description="Disordered" evidence="5">
    <location>
        <begin position="149"/>
        <end position="197"/>
    </location>
</feature>
<dbReference type="EMBL" id="QWIN01000852">
    <property type="protein sequence ID" value="RMY46300.1"/>
    <property type="molecule type" value="Genomic_DNA"/>
</dbReference>
<evidence type="ECO:0000256" key="2">
    <source>
        <dbReference type="ARBA" id="ARBA00022692"/>
    </source>
</evidence>
<feature type="region of interest" description="Disordered" evidence="5">
    <location>
        <begin position="46"/>
        <end position="91"/>
    </location>
</feature>
<protein>
    <submittedName>
        <fullName evidence="8">Uncharacterized protein</fullName>
    </submittedName>
</protein>
<feature type="transmembrane region" description="Helical" evidence="6">
    <location>
        <begin position="451"/>
        <end position="471"/>
    </location>
</feature>
<comment type="caution">
    <text evidence="8">The sequence shown here is derived from an EMBL/GenBank/DDBJ whole genome shotgun (WGS) entry which is preliminary data.</text>
</comment>
<feature type="transmembrane region" description="Helical" evidence="6">
    <location>
        <begin position="312"/>
        <end position="331"/>
    </location>
</feature>
<evidence type="ECO:0000256" key="4">
    <source>
        <dbReference type="ARBA" id="ARBA00023136"/>
    </source>
</evidence>
<evidence type="ECO:0000256" key="6">
    <source>
        <dbReference type="SAM" id="Phobius"/>
    </source>
</evidence>
<dbReference type="AlphaFoldDB" id="A0A3M7C3C5"/>
<feature type="transmembrane region" description="Helical" evidence="6">
    <location>
        <begin position="270"/>
        <end position="292"/>
    </location>
</feature>
<feature type="region of interest" description="Disordered" evidence="5">
    <location>
        <begin position="343"/>
        <end position="381"/>
    </location>
</feature>
<feature type="compositionally biased region" description="Polar residues" evidence="5">
    <location>
        <begin position="185"/>
        <end position="194"/>
    </location>
</feature>
<evidence type="ECO:0000256" key="5">
    <source>
        <dbReference type="SAM" id="MobiDB-lite"/>
    </source>
</evidence>
<feature type="transmembrane region" description="Helical" evidence="6">
    <location>
        <begin position="237"/>
        <end position="258"/>
    </location>
</feature>
<keyword evidence="2 6" id="KW-0812">Transmembrane</keyword>
<keyword evidence="7" id="KW-0732">Signal</keyword>
<name>A0A3M7C3C5_HORWE</name>
<dbReference type="Pfam" id="PF02535">
    <property type="entry name" value="Zip"/>
    <property type="match status" value="1"/>
</dbReference>
<evidence type="ECO:0000313" key="9">
    <source>
        <dbReference type="Proteomes" id="UP000270230"/>
    </source>
</evidence>
<sequence>MKSIIFASALAFGSKVAAQTYTLSGCHLHNSVEYCFLPDGSETPWTTYSESATPSTSLPASTTVTEASSTTSPEETASAAETSRPANPSATGCHLHGETKFCFVGSDEYEVVSEAEPSTAPGEYNECHWHDTELHCSDEGQDAMLESVSHAGEGGDHDHSGEGSGESSDTIPASEAEGVTCHSHAVSSPQSNFQGRRKRGRLTLMDKKQGVPHCVDNQGRTVDMGCSRPNNDYDVPLRIGLIFVILATSFIGVVLPIFTSKFTGLSMDHIVLLIIRQFGTGIIISTAFVHLFTHASLLFNNDCLTGVTYEATTAAILIAGLFVAFVAEYLVHRLVGGNGGHHNHGVAPRSTGGPNKGEAENEGDTRANSPSSDEEALDPADKLSTRELTSSVLVMECGIIFHSILIGITLVVAGSSSFITLFIVILFHQMFEGIALGSRIALLPSQMLHKLLLAVGFAITTPIGMAIGTGVLSQFNGNDPSTIVAIGTLDAFSAGILLWVGVVEMLFHDWWLGPLAKVGVVKAVLAMVGLMAGLALMSLLGKWA</sequence>
<dbReference type="PANTHER" id="PTHR11040">
    <property type="entry name" value="ZINC/IRON TRANSPORTER"/>
    <property type="match status" value="1"/>
</dbReference>
<evidence type="ECO:0000313" key="8">
    <source>
        <dbReference type="EMBL" id="RMY46300.1"/>
    </source>
</evidence>
<accession>A0A3M7C3C5</accession>
<evidence type="ECO:0000256" key="7">
    <source>
        <dbReference type="SAM" id="SignalP"/>
    </source>
</evidence>
<dbReference type="OrthoDB" id="448280at2759"/>
<dbReference type="GO" id="GO:0005385">
    <property type="term" value="F:zinc ion transmembrane transporter activity"/>
    <property type="evidence" value="ECO:0007669"/>
    <property type="project" value="TreeGrafter"/>
</dbReference>
<reference evidence="8 9" key="1">
    <citation type="journal article" date="2018" name="BMC Genomics">
        <title>Genomic evidence for intraspecific hybridization in a clonal and extremely halotolerant yeast.</title>
        <authorList>
            <person name="Gostincar C."/>
            <person name="Stajich J.E."/>
            <person name="Zupancic J."/>
            <person name="Zalar P."/>
            <person name="Gunde-Cimerman N."/>
        </authorList>
    </citation>
    <scope>NUCLEOTIDE SEQUENCE [LARGE SCALE GENOMIC DNA]</scope>
    <source>
        <strain evidence="8 9">EXF-151</strain>
    </source>
</reference>
<keyword evidence="3 6" id="KW-1133">Transmembrane helix</keyword>
<dbReference type="Proteomes" id="UP000270230">
    <property type="component" value="Unassembled WGS sequence"/>
</dbReference>
<proteinExistence type="predicted"/>
<evidence type="ECO:0000256" key="3">
    <source>
        <dbReference type="ARBA" id="ARBA00022989"/>
    </source>
</evidence>